<keyword evidence="3" id="KW-1185">Reference proteome</keyword>
<accession>A0ABP3E3F3</accession>
<dbReference type="Proteomes" id="UP001500967">
    <property type="component" value="Unassembled WGS sequence"/>
</dbReference>
<name>A0ABP3E3F3_9ACTN</name>
<evidence type="ECO:0000313" key="3">
    <source>
        <dbReference type="Proteomes" id="UP001500967"/>
    </source>
</evidence>
<comment type="caution">
    <text evidence="2">The sequence shown here is derived from an EMBL/GenBank/DDBJ whole genome shotgun (WGS) entry which is preliminary data.</text>
</comment>
<evidence type="ECO:0000313" key="2">
    <source>
        <dbReference type="EMBL" id="GAA0250728.1"/>
    </source>
</evidence>
<sequence>MNDQVLRRYVRDDRLVDFPARWTRKLAVLGHVSLRTFVPGERYDEKTVEERLVPWCAGGPVDHVALRRYLVDVGYLTRADGEYWMTGPALS</sequence>
<dbReference type="Pfam" id="PF09860">
    <property type="entry name" value="DUF2087"/>
    <property type="match status" value="1"/>
</dbReference>
<feature type="domain" description="DUF2087" evidence="1">
    <location>
        <begin position="14"/>
        <end position="84"/>
    </location>
</feature>
<organism evidence="2 3">
    <name type="scientific">Cryptosporangium japonicum</name>
    <dbReference type="NCBI Taxonomy" id="80872"/>
    <lineage>
        <taxon>Bacteria</taxon>
        <taxon>Bacillati</taxon>
        <taxon>Actinomycetota</taxon>
        <taxon>Actinomycetes</taxon>
        <taxon>Cryptosporangiales</taxon>
        <taxon>Cryptosporangiaceae</taxon>
        <taxon>Cryptosporangium</taxon>
    </lineage>
</organism>
<dbReference type="EMBL" id="BAAAGX010000016">
    <property type="protein sequence ID" value="GAA0250728.1"/>
    <property type="molecule type" value="Genomic_DNA"/>
</dbReference>
<dbReference type="RefSeq" id="WP_344650358.1">
    <property type="nucleotide sequence ID" value="NZ_BAAAGX010000016.1"/>
</dbReference>
<dbReference type="InterPro" id="IPR018656">
    <property type="entry name" value="DUF2087"/>
</dbReference>
<protein>
    <recommendedName>
        <fullName evidence="1">DUF2087 domain-containing protein</fullName>
    </recommendedName>
</protein>
<gene>
    <name evidence="2" type="ORF">GCM10009539_39820</name>
</gene>
<reference evidence="3" key="1">
    <citation type="journal article" date="2019" name="Int. J. Syst. Evol. Microbiol.">
        <title>The Global Catalogue of Microorganisms (GCM) 10K type strain sequencing project: providing services to taxonomists for standard genome sequencing and annotation.</title>
        <authorList>
            <consortium name="The Broad Institute Genomics Platform"/>
            <consortium name="The Broad Institute Genome Sequencing Center for Infectious Disease"/>
            <person name="Wu L."/>
            <person name="Ma J."/>
        </authorList>
    </citation>
    <scope>NUCLEOTIDE SEQUENCE [LARGE SCALE GENOMIC DNA]</scope>
    <source>
        <strain evidence="3">JCM 10425</strain>
    </source>
</reference>
<evidence type="ECO:0000259" key="1">
    <source>
        <dbReference type="Pfam" id="PF09860"/>
    </source>
</evidence>
<proteinExistence type="predicted"/>